<dbReference type="GO" id="GO:0008017">
    <property type="term" value="F:microtubule binding"/>
    <property type="evidence" value="ECO:0007669"/>
    <property type="project" value="TreeGrafter"/>
</dbReference>
<dbReference type="Proteomes" id="UP001445335">
    <property type="component" value="Unassembled WGS sequence"/>
</dbReference>
<evidence type="ECO:0000256" key="1">
    <source>
        <dbReference type="SAM" id="Coils"/>
    </source>
</evidence>
<dbReference type="CDD" id="cd08771">
    <property type="entry name" value="DLP_1"/>
    <property type="match status" value="1"/>
</dbReference>
<dbReference type="SMART" id="SM00053">
    <property type="entry name" value="DYNc"/>
    <property type="match status" value="1"/>
</dbReference>
<dbReference type="AlphaFoldDB" id="A0AAW1RBD0"/>
<dbReference type="SUPFAM" id="SSF52540">
    <property type="entry name" value="P-loop containing nucleoside triphosphate hydrolases"/>
    <property type="match status" value="1"/>
</dbReference>
<dbReference type="GO" id="GO:0003924">
    <property type="term" value="F:GTPase activity"/>
    <property type="evidence" value="ECO:0007669"/>
    <property type="project" value="InterPro"/>
</dbReference>
<feature type="region of interest" description="Disordered" evidence="2">
    <location>
        <begin position="14"/>
        <end position="67"/>
    </location>
</feature>
<evidence type="ECO:0000259" key="3">
    <source>
        <dbReference type="PROSITE" id="PS51718"/>
    </source>
</evidence>
<accession>A0AAW1RBD0</accession>
<dbReference type="InterPro" id="IPR045063">
    <property type="entry name" value="Dynamin_N"/>
</dbReference>
<organism evidence="4 5">
    <name type="scientific">Elliptochloris bilobata</name>
    <dbReference type="NCBI Taxonomy" id="381761"/>
    <lineage>
        <taxon>Eukaryota</taxon>
        <taxon>Viridiplantae</taxon>
        <taxon>Chlorophyta</taxon>
        <taxon>core chlorophytes</taxon>
        <taxon>Trebouxiophyceae</taxon>
        <taxon>Trebouxiophyceae incertae sedis</taxon>
        <taxon>Elliptochloris clade</taxon>
        <taxon>Elliptochloris</taxon>
    </lineage>
</organism>
<dbReference type="Pfam" id="PF00350">
    <property type="entry name" value="Dynamin_N"/>
    <property type="match status" value="1"/>
</dbReference>
<evidence type="ECO:0000313" key="4">
    <source>
        <dbReference type="EMBL" id="KAK9830915.1"/>
    </source>
</evidence>
<dbReference type="GO" id="GO:0005777">
    <property type="term" value="C:peroxisome"/>
    <property type="evidence" value="ECO:0007669"/>
    <property type="project" value="TreeGrafter"/>
</dbReference>
<dbReference type="PRINTS" id="PR00195">
    <property type="entry name" value="DYNAMIN"/>
</dbReference>
<dbReference type="InterPro" id="IPR030381">
    <property type="entry name" value="G_DYNAMIN_dom"/>
</dbReference>
<dbReference type="Gene3D" id="3.40.50.300">
    <property type="entry name" value="P-loop containing nucleotide triphosphate hydrolases"/>
    <property type="match status" value="1"/>
</dbReference>
<comment type="caution">
    <text evidence="4">The sequence shown here is derived from an EMBL/GenBank/DDBJ whole genome shotgun (WGS) entry which is preliminary data.</text>
</comment>
<dbReference type="PANTHER" id="PTHR11566:SF78">
    <property type="entry name" value="DYNAMIN-LIKE PROTEIN ARC5"/>
    <property type="match status" value="1"/>
</dbReference>
<keyword evidence="1" id="KW-0175">Coiled coil</keyword>
<dbReference type="PROSITE" id="PS51718">
    <property type="entry name" value="G_DYNAMIN_2"/>
    <property type="match status" value="1"/>
</dbReference>
<dbReference type="FunFam" id="3.40.50.300:FF:001281">
    <property type="entry name" value="Dynamin-like protein ARC5"/>
    <property type="match status" value="1"/>
</dbReference>
<reference evidence="4 5" key="1">
    <citation type="journal article" date="2024" name="Nat. Commun.">
        <title>Phylogenomics reveals the evolutionary origins of lichenization in chlorophyte algae.</title>
        <authorList>
            <person name="Puginier C."/>
            <person name="Libourel C."/>
            <person name="Otte J."/>
            <person name="Skaloud P."/>
            <person name="Haon M."/>
            <person name="Grisel S."/>
            <person name="Petersen M."/>
            <person name="Berrin J.G."/>
            <person name="Delaux P.M."/>
            <person name="Dal Grande F."/>
            <person name="Keller J."/>
        </authorList>
    </citation>
    <scope>NUCLEOTIDE SEQUENCE [LARGE SCALE GENOMIC DNA]</scope>
    <source>
        <strain evidence="4 5">SAG 245.80</strain>
    </source>
</reference>
<feature type="domain" description="Dynamin-type G" evidence="3">
    <location>
        <begin position="91"/>
        <end position="385"/>
    </location>
</feature>
<dbReference type="InterPro" id="IPR027417">
    <property type="entry name" value="P-loop_NTPase"/>
</dbReference>
<dbReference type="PANTHER" id="PTHR11566">
    <property type="entry name" value="DYNAMIN"/>
    <property type="match status" value="1"/>
</dbReference>
<name>A0AAW1RBD0_9CHLO</name>
<keyword evidence="5" id="KW-1185">Reference proteome</keyword>
<sequence>MSQAGAANWLNGLASGNTGRYPRGSHDSFHPTPEGEENRTPPSVRRAAGRRQMPSIDASPDRSSTTFRSGNEALYEAYNALHSLAQDFEKPFDAPAILVVGHQTDGKSALVEALMGFQFNHVGGGTKTRRPITLHMKYNSACVQPNCFLLTEDAGEQEVTLEELQEYIENENARLEREQQFWAKEIVVKIEYKYCPNLTIIDTPGLISAAPGRRNSTLQNSQKQVEGMVRSKMEQREYIILCLEDTNDWSNATTRRFVMQVDPHLSRTVVVSTKLDTRLPQFARGHDVELFLRPPGRLLEPGMLGGCPFFTSVPSGRVGNAKDAVFRSNEHFRGAVGEREAADVAELEHRLDRRLEPAERARIGVTQLRRFLEQLLQRRYLENVPSIVPLLEKEYRNAARRLEDTQDELTDLHPDKLKDKGRTFREAFLAKLALLLRGTVAAPPERFGETLADEHIRGGAFVGPDGKSLPVPEDLPNAHMRLFGGAQYHRAMAEFRSGIGALTCPDISREEIVNACGIDDFHDGVNYTRTACVIAVSKARDTFEPFLHQLGYRFTHILRRMLPIAMFLLQRDSQFLTGHDLFLKRVGAAYHAFLESAERQCRAKCQEDLMSTTRYVTWSLHTKSRASLKAMLNRVASTPTPPAIAGAERGRGRNGGGAGAVVEPDSAVAEVLENTLWNRQLGVMSEEIVAALVCQIFEGIRDHMVQAVELKFNCFLLMPVVDAFPSRLRAELEAAYEEDLDAVFDVAAVRAALEARLRSLESELHQVERLQRKFASIHSTLAQQATPKPAEAASPLRASFPLSASVPDSLSKAVKLDKVSDMLKSVDLKSVDLAPKSARAVLSAIR</sequence>
<dbReference type="InterPro" id="IPR022812">
    <property type="entry name" value="Dynamin"/>
</dbReference>
<gene>
    <name evidence="4" type="ORF">WJX81_004734</name>
</gene>
<evidence type="ECO:0000256" key="2">
    <source>
        <dbReference type="SAM" id="MobiDB-lite"/>
    </source>
</evidence>
<dbReference type="GO" id="GO:0005525">
    <property type="term" value="F:GTP binding"/>
    <property type="evidence" value="ECO:0007669"/>
    <property type="project" value="InterPro"/>
</dbReference>
<protein>
    <recommendedName>
        <fullName evidence="3">Dynamin-type G domain-containing protein</fullName>
    </recommendedName>
</protein>
<dbReference type="GO" id="GO:0016559">
    <property type="term" value="P:peroxisome fission"/>
    <property type="evidence" value="ECO:0007669"/>
    <property type="project" value="TreeGrafter"/>
</dbReference>
<dbReference type="GO" id="GO:0016020">
    <property type="term" value="C:membrane"/>
    <property type="evidence" value="ECO:0007669"/>
    <property type="project" value="TreeGrafter"/>
</dbReference>
<evidence type="ECO:0000313" key="5">
    <source>
        <dbReference type="Proteomes" id="UP001445335"/>
    </source>
</evidence>
<dbReference type="EMBL" id="JALJOU010000049">
    <property type="protein sequence ID" value="KAK9830915.1"/>
    <property type="molecule type" value="Genomic_DNA"/>
</dbReference>
<proteinExistence type="predicted"/>
<dbReference type="GO" id="GO:0005874">
    <property type="term" value="C:microtubule"/>
    <property type="evidence" value="ECO:0007669"/>
    <property type="project" value="TreeGrafter"/>
</dbReference>
<dbReference type="InterPro" id="IPR001401">
    <property type="entry name" value="Dynamin_GTPase"/>
</dbReference>
<feature type="coiled-coil region" evidence="1">
    <location>
        <begin position="154"/>
        <end position="181"/>
    </location>
</feature>